<organism evidence="2 3">
    <name type="scientific">Rurimicrobium arvi</name>
    <dbReference type="NCBI Taxonomy" id="2049916"/>
    <lineage>
        <taxon>Bacteria</taxon>
        <taxon>Pseudomonadati</taxon>
        <taxon>Bacteroidota</taxon>
        <taxon>Chitinophagia</taxon>
        <taxon>Chitinophagales</taxon>
        <taxon>Chitinophagaceae</taxon>
        <taxon>Rurimicrobium</taxon>
    </lineage>
</organism>
<dbReference type="Gene3D" id="3.40.630.30">
    <property type="match status" value="1"/>
</dbReference>
<dbReference type="InterPro" id="IPR039968">
    <property type="entry name" value="BcerS-like"/>
</dbReference>
<dbReference type="PANTHER" id="PTHR41368:SF1">
    <property type="entry name" value="PROTEIN YGHO"/>
    <property type="match status" value="1"/>
</dbReference>
<dbReference type="SUPFAM" id="SSF55729">
    <property type="entry name" value="Acyl-CoA N-acyltransferases (Nat)"/>
    <property type="match status" value="1"/>
</dbReference>
<accession>A0ABP8MJ75</accession>
<reference evidence="3" key="1">
    <citation type="journal article" date="2019" name="Int. J. Syst. Evol. Microbiol.">
        <title>The Global Catalogue of Microorganisms (GCM) 10K type strain sequencing project: providing services to taxonomists for standard genome sequencing and annotation.</title>
        <authorList>
            <consortium name="The Broad Institute Genomics Platform"/>
            <consortium name="The Broad Institute Genome Sequencing Center for Infectious Disease"/>
            <person name="Wu L."/>
            <person name="Ma J."/>
        </authorList>
    </citation>
    <scope>NUCLEOTIDE SEQUENCE [LARGE SCALE GENOMIC DNA]</scope>
    <source>
        <strain evidence="3">JCM 31921</strain>
    </source>
</reference>
<feature type="domain" description="N-acetyltransferase" evidence="1">
    <location>
        <begin position="197"/>
        <end position="371"/>
    </location>
</feature>
<dbReference type="EMBL" id="BAABEZ010000004">
    <property type="protein sequence ID" value="GAA4451331.1"/>
    <property type="molecule type" value="Genomic_DNA"/>
</dbReference>
<evidence type="ECO:0000313" key="3">
    <source>
        <dbReference type="Proteomes" id="UP001501410"/>
    </source>
</evidence>
<comment type="caution">
    <text evidence="2">The sequence shown here is derived from an EMBL/GenBank/DDBJ whole genome shotgun (WGS) entry which is preliminary data.</text>
</comment>
<protein>
    <submittedName>
        <fullName evidence="2">GNAT family N-acetyltransferase</fullName>
    </submittedName>
</protein>
<dbReference type="Proteomes" id="UP001501410">
    <property type="component" value="Unassembled WGS sequence"/>
</dbReference>
<evidence type="ECO:0000259" key="1">
    <source>
        <dbReference type="PROSITE" id="PS51186"/>
    </source>
</evidence>
<dbReference type="PROSITE" id="PS51186">
    <property type="entry name" value="GNAT"/>
    <property type="match status" value="1"/>
</dbReference>
<dbReference type="PANTHER" id="PTHR41368">
    <property type="entry name" value="PROTEIN YGHO"/>
    <property type="match status" value="1"/>
</dbReference>
<dbReference type="RefSeq" id="WP_344823092.1">
    <property type="nucleotide sequence ID" value="NZ_BAABEZ010000004.1"/>
</dbReference>
<sequence length="371" mass="42644">MIQIFPVHDKAQLKSFIDFPHDLYKGDPFYVPELFIAQRDLLSRHPFLKHSEMQLFLAMDGKKLVGRIAAILNNNHNRFNGTNEGFFGFLDAVDNIDVFKALTDAALAWLKEKGVHSVIGPVNPSTNETCGMLVEGFDSAPMIMMTYNRPYYNTYMQQLGFGKKTDLLAYLLQRDDLNDKSMRLMESLKQRLAQKGITIRKGNLKNFRQEVDGLRKVYNEAWDKNLGFVPMTDEEFDYMAKDMKLVLDPDFCLVAEHEGKAIGFVLAMPDINQVQRKVKRGRLLPTGIFKLLFGRKKINAIRIIALGITEPYRKMGIEAVFYGMVMKSGLEKGMQQAEASWILEDNEMMNRGIQHINGKVYKKYRLYEKAL</sequence>
<name>A0ABP8MJ75_9BACT</name>
<dbReference type="InterPro" id="IPR000182">
    <property type="entry name" value="GNAT_dom"/>
</dbReference>
<evidence type="ECO:0000313" key="2">
    <source>
        <dbReference type="EMBL" id="GAA4451331.1"/>
    </source>
</evidence>
<gene>
    <name evidence="2" type="ORF">GCM10023092_08820</name>
</gene>
<keyword evidence="3" id="KW-1185">Reference proteome</keyword>
<dbReference type="InterPro" id="IPR016181">
    <property type="entry name" value="Acyl_CoA_acyltransferase"/>
</dbReference>
<proteinExistence type="predicted"/>